<keyword evidence="1" id="KW-1133">Transmembrane helix</keyword>
<protein>
    <submittedName>
        <fullName evidence="2">Uncharacterized protein</fullName>
    </submittedName>
</protein>
<evidence type="ECO:0000313" key="2">
    <source>
        <dbReference type="EMBL" id="KOY51636.1"/>
    </source>
</evidence>
<keyword evidence="5" id="KW-1185">Reference proteome</keyword>
<organism evidence="2 4">
    <name type="scientific">Polaribacter dokdonensis DSW-5</name>
    <dbReference type="NCBI Taxonomy" id="1300348"/>
    <lineage>
        <taxon>Bacteria</taxon>
        <taxon>Pseudomonadati</taxon>
        <taxon>Bacteroidota</taxon>
        <taxon>Flavobacteriia</taxon>
        <taxon>Flavobacteriales</taxon>
        <taxon>Flavobacteriaceae</taxon>
    </lineage>
</organism>
<keyword evidence="1" id="KW-0472">Membrane</keyword>
<evidence type="ECO:0000313" key="3">
    <source>
        <dbReference type="EMBL" id="SEE06633.1"/>
    </source>
</evidence>
<evidence type="ECO:0000313" key="5">
    <source>
        <dbReference type="Proteomes" id="UP000183071"/>
    </source>
</evidence>
<evidence type="ECO:0000313" key="4">
    <source>
        <dbReference type="Proteomes" id="UP000037716"/>
    </source>
</evidence>
<feature type="transmembrane region" description="Helical" evidence="1">
    <location>
        <begin position="7"/>
        <end position="26"/>
    </location>
</feature>
<dbReference type="PATRIC" id="fig|1300348.6.peg.1195"/>
<proteinExistence type="predicted"/>
<keyword evidence="1" id="KW-0812">Transmembrane</keyword>
<sequence length="57" mass="6398">MKNLRKIIALFSVIFVAGILITVVIVNTTLNKTEIPKETVEVQQDTLSIRNTKNKTV</sequence>
<comment type="caution">
    <text evidence="2">The sequence shown here is derived from an EMBL/GenBank/DDBJ whole genome shotgun (WGS) entry which is preliminary data.</text>
</comment>
<dbReference type="RefSeq" id="WP_176966464.1">
    <property type="nucleotide sequence ID" value="NZ_FNUE01000001.1"/>
</dbReference>
<dbReference type="AlphaFoldDB" id="A0A0M9CFZ2"/>
<reference evidence="2 4" key="1">
    <citation type="submission" date="2015-07" db="EMBL/GenBank/DDBJ databases">
        <title>Genome of Polaribacter dokdonenesis DSW-5, isolated from seawater off Dokdo in Korea.</title>
        <authorList>
            <person name="Yoon K."/>
            <person name="Song J.Y."/>
            <person name="Kim J.F."/>
        </authorList>
    </citation>
    <scope>NUCLEOTIDE SEQUENCE [LARGE SCALE GENOMIC DNA]</scope>
    <source>
        <strain evidence="2 4">DSW-5</strain>
    </source>
</reference>
<accession>A0A0M9CFZ2</accession>
<dbReference type="Proteomes" id="UP000037716">
    <property type="component" value="Unassembled WGS sequence"/>
</dbReference>
<gene>
    <name evidence="2" type="ORF">I602_1196</name>
    <name evidence="3" type="ORF">SAMN05444353_0576</name>
</gene>
<dbReference type="EMBL" id="FNUE01000001">
    <property type="protein sequence ID" value="SEE06633.1"/>
    <property type="molecule type" value="Genomic_DNA"/>
</dbReference>
<name>A0A0M9CFZ2_9FLAO</name>
<dbReference type="EMBL" id="LGBR01000001">
    <property type="protein sequence ID" value="KOY51636.1"/>
    <property type="molecule type" value="Genomic_DNA"/>
</dbReference>
<reference evidence="3 5" key="2">
    <citation type="submission" date="2016-10" db="EMBL/GenBank/DDBJ databases">
        <authorList>
            <person name="Varghese N."/>
            <person name="Submissions S."/>
        </authorList>
    </citation>
    <scope>NUCLEOTIDE SEQUENCE [LARGE SCALE GENOMIC DNA]</scope>
    <source>
        <strain evidence="3 5">DSW-5</strain>
    </source>
</reference>
<evidence type="ECO:0000256" key="1">
    <source>
        <dbReference type="SAM" id="Phobius"/>
    </source>
</evidence>
<dbReference type="STRING" id="1300348.I602_1196"/>
<dbReference type="Proteomes" id="UP000183071">
    <property type="component" value="Unassembled WGS sequence"/>
</dbReference>